<keyword evidence="2" id="KW-1185">Reference proteome</keyword>
<name>A0ABY0RPI2_9PSED</name>
<reference evidence="1 2" key="1">
    <citation type="submission" date="2016-10" db="EMBL/GenBank/DDBJ databases">
        <authorList>
            <person name="Varghese N."/>
            <person name="Submissions S."/>
        </authorList>
    </citation>
    <scope>NUCLEOTIDE SEQUENCE [LARGE SCALE GENOMIC DNA]</scope>
    <source>
        <strain evidence="1 2">BS2774</strain>
    </source>
</reference>
<evidence type="ECO:0000313" key="1">
    <source>
        <dbReference type="EMBL" id="SDO34757.1"/>
    </source>
</evidence>
<dbReference type="Proteomes" id="UP000182654">
    <property type="component" value="Chromosome I"/>
</dbReference>
<gene>
    <name evidence="1" type="ORF">SAMN04490184_0332</name>
</gene>
<proteinExistence type="predicted"/>
<evidence type="ECO:0008006" key="3">
    <source>
        <dbReference type="Google" id="ProtNLM"/>
    </source>
</evidence>
<sequence>MSKRNKYSPEFKREAVELARRAENCRTIYEAGRGRDRLL</sequence>
<organism evidence="1 2">
    <name type="scientific">Pseudomonas extremorientalis</name>
    <dbReference type="NCBI Taxonomy" id="169669"/>
    <lineage>
        <taxon>Bacteria</taxon>
        <taxon>Pseudomonadati</taxon>
        <taxon>Pseudomonadota</taxon>
        <taxon>Gammaproteobacteria</taxon>
        <taxon>Pseudomonadales</taxon>
        <taxon>Pseudomonadaceae</taxon>
        <taxon>Pseudomonas</taxon>
    </lineage>
</organism>
<accession>A0ABY0RPI2</accession>
<protein>
    <recommendedName>
        <fullName evidence="3">Transposase</fullName>
    </recommendedName>
</protein>
<evidence type="ECO:0000313" key="2">
    <source>
        <dbReference type="Proteomes" id="UP000182654"/>
    </source>
</evidence>
<dbReference type="EMBL" id="LT629708">
    <property type="protein sequence ID" value="SDO34757.1"/>
    <property type="molecule type" value="Genomic_DNA"/>
</dbReference>